<keyword evidence="4" id="KW-1185">Reference proteome</keyword>
<evidence type="ECO:0000259" key="1">
    <source>
        <dbReference type="Pfam" id="PF13470"/>
    </source>
</evidence>
<dbReference type="Pfam" id="PF13470">
    <property type="entry name" value="PIN_3"/>
    <property type="match status" value="1"/>
</dbReference>
<feature type="domain" description="VapC50 C-terminal" evidence="2">
    <location>
        <begin position="131"/>
        <end position="184"/>
    </location>
</feature>
<dbReference type="RefSeq" id="WP_133796139.1">
    <property type="nucleotide sequence ID" value="NZ_SOCA01000005.1"/>
</dbReference>
<sequence>MTSAPVVVLDACVLYPAPLRDLFMRLAVYGMIQAKWSEKIHEEWITAVLRERQDLTREKLERTRELMNKHAHDSLVSGYERHMEALTLPDVDDRHVLAAAIECEAAAIVTWNLADFPMSVVGTHNLEIWTPDELLMRLLETNQDLVIEIMREHRASLKSPPRSANEYLGTLEQQRLFDAVALIRHRTEDI</sequence>
<accession>A0A4R7RVY5</accession>
<dbReference type="InterPro" id="IPR002716">
    <property type="entry name" value="PIN_dom"/>
</dbReference>
<dbReference type="Pfam" id="PF26343">
    <property type="entry name" value="VapC50_C"/>
    <property type="match status" value="1"/>
</dbReference>
<gene>
    <name evidence="3" type="ORF">EI77_03114</name>
</gene>
<dbReference type="OrthoDB" id="196107at2"/>
<evidence type="ECO:0000259" key="2">
    <source>
        <dbReference type="Pfam" id="PF26343"/>
    </source>
</evidence>
<dbReference type="Proteomes" id="UP000295662">
    <property type="component" value="Unassembled WGS sequence"/>
</dbReference>
<dbReference type="EMBL" id="SOCA01000005">
    <property type="protein sequence ID" value="TDU69459.1"/>
    <property type="molecule type" value="Genomic_DNA"/>
</dbReference>
<evidence type="ECO:0000313" key="4">
    <source>
        <dbReference type="Proteomes" id="UP000295662"/>
    </source>
</evidence>
<feature type="domain" description="PIN" evidence="1">
    <location>
        <begin position="7"/>
        <end position="113"/>
    </location>
</feature>
<name>A0A4R7RVY5_9BACT</name>
<dbReference type="InterPro" id="IPR058652">
    <property type="entry name" value="VapC50_C"/>
</dbReference>
<organism evidence="3 4">
    <name type="scientific">Prosthecobacter fusiformis</name>
    <dbReference type="NCBI Taxonomy" id="48464"/>
    <lineage>
        <taxon>Bacteria</taxon>
        <taxon>Pseudomonadati</taxon>
        <taxon>Verrucomicrobiota</taxon>
        <taxon>Verrucomicrobiia</taxon>
        <taxon>Verrucomicrobiales</taxon>
        <taxon>Verrucomicrobiaceae</taxon>
        <taxon>Prosthecobacter</taxon>
    </lineage>
</organism>
<proteinExistence type="predicted"/>
<dbReference type="AlphaFoldDB" id="A0A4R7RVY5"/>
<protein>
    <submittedName>
        <fullName evidence="3">PIN domain-containing protein</fullName>
    </submittedName>
</protein>
<reference evidence="3 4" key="1">
    <citation type="submission" date="2019-03" db="EMBL/GenBank/DDBJ databases">
        <title>Genomic Encyclopedia of Archaeal and Bacterial Type Strains, Phase II (KMG-II): from individual species to whole genera.</title>
        <authorList>
            <person name="Goeker M."/>
        </authorList>
    </citation>
    <scope>NUCLEOTIDE SEQUENCE [LARGE SCALE GENOMIC DNA]</scope>
    <source>
        <strain evidence="3 4">ATCC 25309</strain>
    </source>
</reference>
<comment type="caution">
    <text evidence="3">The sequence shown here is derived from an EMBL/GenBank/DDBJ whole genome shotgun (WGS) entry which is preliminary data.</text>
</comment>
<evidence type="ECO:0000313" key="3">
    <source>
        <dbReference type="EMBL" id="TDU69459.1"/>
    </source>
</evidence>